<evidence type="ECO:0000313" key="2">
    <source>
        <dbReference type="Proteomes" id="UP000826990"/>
    </source>
</evidence>
<gene>
    <name evidence="1" type="ORF">KZX48_11555</name>
</gene>
<organism evidence="1 2">
    <name type="scientific">Enterobacter asburiae</name>
    <dbReference type="NCBI Taxonomy" id="61645"/>
    <lineage>
        <taxon>Bacteria</taxon>
        <taxon>Pseudomonadati</taxon>
        <taxon>Pseudomonadota</taxon>
        <taxon>Gammaproteobacteria</taxon>
        <taxon>Enterobacterales</taxon>
        <taxon>Enterobacteriaceae</taxon>
        <taxon>Enterobacter</taxon>
        <taxon>Enterobacter cloacae complex</taxon>
    </lineage>
</organism>
<name>A0AAQ0EZG5_ENTAS</name>
<sequence>MFQQPTVLPSSELSAGISAMMMIIAEAEAAFGRRDGQYAINQSIAYGDHSPRATGMEINGKKICFICLSSDSMIGWPCFMFEMAHEAVHALNPRNGPASYLEEGIAVWFSQEMCKKHGYKYNAATGKYKKALELIKKIPEEPTEAVKIVRSRHANLTDITPAELIECFPTIDPLVAQRLANKMA</sequence>
<protein>
    <submittedName>
        <fullName evidence="1">Uncharacterized protein</fullName>
    </submittedName>
</protein>
<dbReference type="RefSeq" id="WP_126327794.1">
    <property type="nucleotide sequence ID" value="NZ_CABMNW010000001.1"/>
</dbReference>
<reference evidence="1" key="1">
    <citation type="submission" date="2021-07" db="EMBL/GenBank/DDBJ databases">
        <title>Characterization of Emerging Pathogens Carrying KPC-2 Gene in IncP-6 Plasmids Isolated from Urban Sewage in Argentina.</title>
        <authorList>
            <person name="Ghiglione B."/>
            <person name="Haim M.S."/>
            <person name="Dropa M."/>
        </authorList>
    </citation>
    <scope>NUCLEOTIDE SEQUENCE</scope>
    <source>
        <strain evidence="1">WW-19C</strain>
    </source>
</reference>
<dbReference type="Proteomes" id="UP000826990">
    <property type="component" value="Chromosome"/>
</dbReference>
<dbReference type="AlphaFoldDB" id="A0AAQ0EZG5"/>
<accession>A0AAQ0EZG5</accession>
<dbReference type="EMBL" id="CP080107">
    <property type="protein sequence ID" value="QYD28969.1"/>
    <property type="molecule type" value="Genomic_DNA"/>
</dbReference>
<evidence type="ECO:0000313" key="1">
    <source>
        <dbReference type="EMBL" id="QYD28969.1"/>
    </source>
</evidence>
<proteinExistence type="predicted"/>